<sequence length="31" mass="3838">MFYLVVVIIILVVRHIRLKSIFMNFPTKIFW</sequence>
<dbReference type="AlphaFoldDB" id="Q5VCC5"/>
<accession>Q5VCC5</accession>
<dbReference type="EMBL" id="AY528560">
    <property type="protein sequence ID" value="AAS59576.1"/>
    <property type="molecule type" value="Genomic_DNA"/>
</dbReference>
<geneLocation type="plasmid" evidence="1">
    <name>pSKU146</name>
</geneLocation>
<evidence type="ECO:0000313" key="1">
    <source>
        <dbReference type="EMBL" id="AAS59576.1"/>
    </source>
</evidence>
<reference evidence="1" key="1">
    <citation type="journal article" date="2005" name="Plasmid">
        <title>Cryptic plasmid pSKU146 from the wall-less plant pathogen Spiroplasma kunkelii encodes an adhesin and components of a type IV translocation-related conjugation system.</title>
        <authorList>
            <person name="Davis R.E."/>
            <person name="Dally E.L."/>
            <person name="Jomantiene R."/>
            <person name="Zhao Y."/>
            <person name="Roe B."/>
            <person name="Lin S."/>
            <person name="Shao J."/>
        </authorList>
    </citation>
    <scope>NUCLEOTIDE SEQUENCE</scope>
    <source>
        <strain evidence="1">CR2-3x</strain>
        <plasmid evidence="1">pSKU146</plasmid>
    </source>
</reference>
<gene>
    <name evidence="1" type="ORF">SKUN_p0060</name>
</gene>
<proteinExistence type="predicted"/>
<keyword evidence="1" id="KW-0614">Plasmid</keyword>
<name>Q5VCC5_SPIKU</name>
<organism evidence="1">
    <name type="scientific">Spiroplasma kunkelii CR2-3x</name>
    <dbReference type="NCBI Taxonomy" id="273035"/>
    <lineage>
        <taxon>Bacteria</taxon>
        <taxon>Bacillati</taxon>
        <taxon>Mycoplasmatota</taxon>
        <taxon>Mollicutes</taxon>
        <taxon>Entomoplasmatales</taxon>
        <taxon>Spiroplasmataceae</taxon>
        <taxon>Spiroplasma</taxon>
    </lineage>
</organism>
<protein>
    <submittedName>
        <fullName evidence="1">Uncharacterized protein</fullName>
    </submittedName>
</protein>